<name>A0A4Q2JQQ7_9MICO</name>
<gene>
    <name evidence="2" type="ORF">ESO86_06775</name>
</gene>
<dbReference type="EMBL" id="SDPL01000093">
    <property type="protein sequence ID" value="RXZ48378.1"/>
    <property type="molecule type" value="Genomic_DNA"/>
</dbReference>
<dbReference type="InterPro" id="IPR012544">
    <property type="entry name" value="PHb"/>
</dbReference>
<keyword evidence="3" id="KW-1185">Reference proteome</keyword>
<dbReference type="OrthoDB" id="3199551at2"/>
<protein>
    <recommendedName>
        <fullName evidence="1">Bacterial Pleckstrin homology domain-containing protein</fullName>
    </recommendedName>
</protein>
<sequence>MRSTRGSPADSIAAFGSANSRCRVRTQYVDGETSLATAKGMREFTMFANKRIIAVNIRASPACCASPRRCPTRGIQTFSMETSRTFDRGAALEI</sequence>
<dbReference type="AlphaFoldDB" id="A0A4Q2JQQ7"/>
<reference evidence="2 3" key="1">
    <citation type="submission" date="2019-01" db="EMBL/GenBank/DDBJ databases">
        <authorList>
            <person name="Li J."/>
        </authorList>
    </citation>
    <scope>NUCLEOTIDE SEQUENCE [LARGE SCALE GENOMIC DNA]</scope>
    <source>
        <strain evidence="2 3">CGMCC 4.7180</strain>
    </source>
</reference>
<accession>A0A4Q2JQQ7</accession>
<proteinExistence type="predicted"/>
<dbReference type="Gene3D" id="2.30.29.50">
    <property type="entry name" value="Bacterial Pleckstrin homology domain"/>
    <property type="match status" value="1"/>
</dbReference>
<dbReference type="SUPFAM" id="SSF50729">
    <property type="entry name" value="PH domain-like"/>
    <property type="match status" value="1"/>
</dbReference>
<feature type="domain" description="Bacterial Pleckstrin homology" evidence="1">
    <location>
        <begin position="25"/>
        <end position="94"/>
    </location>
</feature>
<dbReference type="InterPro" id="IPR037063">
    <property type="entry name" value="PHb_sf"/>
</dbReference>
<dbReference type="Pfam" id="PF08000">
    <property type="entry name" value="bPH_1"/>
    <property type="match status" value="1"/>
</dbReference>
<organism evidence="2 3">
    <name type="scientific">Agromyces binzhouensis</name>
    <dbReference type="NCBI Taxonomy" id="1817495"/>
    <lineage>
        <taxon>Bacteria</taxon>
        <taxon>Bacillati</taxon>
        <taxon>Actinomycetota</taxon>
        <taxon>Actinomycetes</taxon>
        <taxon>Micrococcales</taxon>
        <taxon>Microbacteriaceae</taxon>
        <taxon>Agromyces</taxon>
    </lineage>
</organism>
<evidence type="ECO:0000259" key="1">
    <source>
        <dbReference type="Pfam" id="PF08000"/>
    </source>
</evidence>
<evidence type="ECO:0000313" key="3">
    <source>
        <dbReference type="Proteomes" id="UP000292881"/>
    </source>
</evidence>
<dbReference type="RefSeq" id="WP_129234211.1">
    <property type="nucleotide sequence ID" value="NZ_SDPL01000093.1"/>
</dbReference>
<dbReference type="Proteomes" id="UP000292881">
    <property type="component" value="Unassembled WGS sequence"/>
</dbReference>
<evidence type="ECO:0000313" key="2">
    <source>
        <dbReference type="EMBL" id="RXZ48378.1"/>
    </source>
</evidence>
<comment type="caution">
    <text evidence="2">The sequence shown here is derived from an EMBL/GenBank/DDBJ whole genome shotgun (WGS) entry which is preliminary data.</text>
</comment>